<keyword evidence="2" id="KW-1185">Reference proteome</keyword>
<sequence>MSDILNPTRIFVVHIYILSNQLNSIYEIGNERCFSAKITVEILKVSSGKSKRCTTEE</sequence>
<proteinExistence type="predicted"/>
<evidence type="ECO:0000313" key="2">
    <source>
        <dbReference type="Proteomes" id="UP000430202"/>
    </source>
</evidence>
<dbReference type="EMBL" id="CABWLR010000003">
    <property type="protein sequence ID" value="VXB81811.1"/>
    <property type="molecule type" value="Genomic_DNA"/>
</dbReference>
<evidence type="ECO:0000313" key="1">
    <source>
        <dbReference type="EMBL" id="VXB81811.1"/>
    </source>
</evidence>
<dbReference type="AlphaFoldDB" id="A0A653TWW0"/>
<accession>A0A653TWW0</accession>
<dbReference type="Proteomes" id="UP000430202">
    <property type="component" value="Unassembled WGS sequence"/>
</dbReference>
<reference evidence="1 2" key="1">
    <citation type="submission" date="2019-10" db="EMBL/GenBank/DDBJ databases">
        <authorList>
            <person name="Karimi E."/>
        </authorList>
    </citation>
    <scope>NUCLEOTIDE SEQUENCE [LARGE SCALE GENOMIC DNA]</scope>
    <source>
        <strain evidence="1">Maribacter sp. 151</strain>
    </source>
</reference>
<gene>
    <name evidence="1" type="ORF">MARI151_30666</name>
</gene>
<organism evidence="1 2">
    <name type="scientific">Maribacter litoralis</name>
    <dbReference type="NCBI Taxonomy" id="2059726"/>
    <lineage>
        <taxon>Bacteria</taxon>
        <taxon>Pseudomonadati</taxon>
        <taxon>Bacteroidota</taxon>
        <taxon>Flavobacteriia</taxon>
        <taxon>Flavobacteriales</taxon>
        <taxon>Flavobacteriaceae</taxon>
        <taxon>Maribacter</taxon>
    </lineage>
</organism>
<protein>
    <submittedName>
        <fullName evidence="1">Uncharacterized protein</fullName>
    </submittedName>
</protein>
<name>A0A653TWW0_9FLAO</name>